<reference evidence="3" key="1">
    <citation type="submission" date="2013-11" db="EMBL/GenBank/DDBJ databases">
        <title>Microbial diversity, functional groups and degradation webs in Northern and Southern Mediterranean and Red Sea marine crude oil polluted sites.</title>
        <authorList>
            <person name="Daffonchio D."/>
            <person name="Mapelli F."/>
            <person name="Ferrer M."/>
            <person name="Richter M."/>
            <person name="Cherif A."/>
            <person name="Malkawi H.I."/>
            <person name="Yakimov M.M."/>
            <person name="Abdel-Fattah Y.R."/>
            <person name="Blaghen M."/>
            <person name="Golyshin P.N."/>
            <person name="Kalogerakis N."/>
            <person name="Boon N."/>
            <person name="Magagnini M."/>
            <person name="Fava F."/>
        </authorList>
    </citation>
    <scope>NUCLEOTIDE SEQUENCE</scope>
</reference>
<dbReference type="CDD" id="cd12797">
    <property type="entry name" value="M23_peptidase"/>
    <property type="match status" value="1"/>
</dbReference>
<protein>
    <submittedName>
        <fullName evidence="3">Metalloendopeptidase-like membrane protein</fullName>
    </submittedName>
</protein>
<accession>A0A1B6NS20</accession>
<dbReference type="Gene3D" id="2.70.70.10">
    <property type="entry name" value="Glucose Permease (Domain IIA)"/>
    <property type="match status" value="1"/>
</dbReference>
<dbReference type="PANTHER" id="PTHR21666:SF285">
    <property type="entry name" value="M23 FAMILY METALLOPEPTIDASE"/>
    <property type="match status" value="1"/>
</dbReference>
<dbReference type="Pfam" id="PF01551">
    <property type="entry name" value="Peptidase_M23"/>
    <property type="match status" value="1"/>
</dbReference>
<dbReference type="InterPro" id="IPR050570">
    <property type="entry name" value="Cell_wall_metabolism_enzyme"/>
</dbReference>
<dbReference type="SUPFAM" id="SSF51261">
    <property type="entry name" value="Duplicated hybrid motif"/>
    <property type="match status" value="1"/>
</dbReference>
<dbReference type="EMBL" id="AYSL01001296">
    <property type="protein sequence ID" value="KTF06212.1"/>
    <property type="molecule type" value="Genomic_DNA"/>
</dbReference>
<gene>
    <name evidence="3" type="ORF">MGSAQ_002227</name>
    <name evidence="2" type="ORF">MGSAQ_002291</name>
</gene>
<evidence type="ECO:0000313" key="3">
    <source>
        <dbReference type="EMBL" id="KTF06276.1"/>
    </source>
</evidence>
<name>A0A1B6NS20_9ZZZZ</name>
<dbReference type="PANTHER" id="PTHR21666">
    <property type="entry name" value="PEPTIDASE-RELATED"/>
    <property type="match status" value="1"/>
</dbReference>
<proteinExistence type="predicted"/>
<feature type="non-terminal residue" evidence="3">
    <location>
        <position position="1"/>
    </location>
</feature>
<dbReference type="EMBL" id="AYSL01001254">
    <property type="protein sequence ID" value="KTF06276.1"/>
    <property type="molecule type" value="Genomic_DNA"/>
</dbReference>
<dbReference type="AlphaFoldDB" id="A0A1B6NS20"/>
<comment type="caution">
    <text evidence="3">The sequence shown here is derived from an EMBL/GenBank/DDBJ whole genome shotgun (WGS) entry which is preliminary data.</text>
</comment>
<organism evidence="3">
    <name type="scientific">marine sediment metagenome</name>
    <dbReference type="NCBI Taxonomy" id="412755"/>
    <lineage>
        <taxon>unclassified sequences</taxon>
        <taxon>metagenomes</taxon>
        <taxon>ecological metagenomes</taxon>
    </lineage>
</organism>
<dbReference type="InterPro" id="IPR016047">
    <property type="entry name" value="M23ase_b-sheet_dom"/>
</dbReference>
<dbReference type="GO" id="GO:0004222">
    <property type="term" value="F:metalloendopeptidase activity"/>
    <property type="evidence" value="ECO:0007669"/>
    <property type="project" value="TreeGrafter"/>
</dbReference>
<dbReference type="InterPro" id="IPR011055">
    <property type="entry name" value="Dup_hybrid_motif"/>
</dbReference>
<evidence type="ECO:0000259" key="1">
    <source>
        <dbReference type="Pfam" id="PF01551"/>
    </source>
</evidence>
<evidence type="ECO:0000313" key="2">
    <source>
        <dbReference type="EMBL" id="KTF06212.1"/>
    </source>
</evidence>
<sequence>TITVEVGETVKQGEQIGTIGSTGRSTGPHLDWRINLGNTRLDPQTIISGSPEE</sequence>
<feature type="domain" description="M23ase beta-sheet core" evidence="1">
    <location>
        <begin position="2"/>
        <end position="43"/>
    </location>
</feature>